<keyword evidence="1" id="KW-0472">Membrane</keyword>
<accession>A0ABR9EBX7</accession>
<keyword evidence="3" id="KW-1185">Reference proteome</keyword>
<evidence type="ECO:0000256" key="1">
    <source>
        <dbReference type="SAM" id="Phobius"/>
    </source>
</evidence>
<organism evidence="2 3">
    <name type="scientific">Pseudoalteromonas aurantia 208</name>
    <dbReference type="NCBI Taxonomy" id="1314867"/>
    <lineage>
        <taxon>Bacteria</taxon>
        <taxon>Pseudomonadati</taxon>
        <taxon>Pseudomonadota</taxon>
        <taxon>Gammaproteobacteria</taxon>
        <taxon>Alteromonadales</taxon>
        <taxon>Pseudoalteromonadaceae</taxon>
        <taxon>Pseudoalteromonas</taxon>
    </lineage>
</organism>
<protein>
    <submittedName>
        <fullName evidence="2">Uncharacterized protein</fullName>
    </submittedName>
</protein>
<dbReference type="Proteomes" id="UP000615755">
    <property type="component" value="Unassembled WGS sequence"/>
</dbReference>
<feature type="transmembrane region" description="Helical" evidence="1">
    <location>
        <begin position="20"/>
        <end position="38"/>
    </location>
</feature>
<proteinExistence type="predicted"/>
<keyword evidence="1" id="KW-1133">Transmembrane helix</keyword>
<reference evidence="2 3" key="1">
    <citation type="submission" date="2015-03" db="EMBL/GenBank/DDBJ databases">
        <title>Genome sequence of Pseudoalteromonas aurantia.</title>
        <authorList>
            <person name="Xie B.-B."/>
            <person name="Rong J.-C."/>
            <person name="Qin Q.-L."/>
            <person name="Zhang Y.-Z."/>
        </authorList>
    </citation>
    <scope>NUCLEOTIDE SEQUENCE [LARGE SCALE GENOMIC DNA]</scope>
    <source>
        <strain evidence="2 3">208</strain>
    </source>
</reference>
<keyword evidence="1" id="KW-0812">Transmembrane</keyword>
<evidence type="ECO:0000313" key="3">
    <source>
        <dbReference type="Proteomes" id="UP000615755"/>
    </source>
</evidence>
<evidence type="ECO:0000313" key="2">
    <source>
        <dbReference type="EMBL" id="MBE0368489.1"/>
    </source>
</evidence>
<dbReference type="EMBL" id="AQGV01000012">
    <property type="protein sequence ID" value="MBE0368489.1"/>
    <property type="molecule type" value="Genomic_DNA"/>
</dbReference>
<comment type="caution">
    <text evidence="2">The sequence shown here is derived from an EMBL/GenBank/DDBJ whole genome shotgun (WGS) entry which is preliminary data.</text>
</comment>
<gene>
    <name evidence="2" type="ORF">PAUR_a2100</name>
</gene>
<name>A0ABR9EBX7_9GAMM</name>
<sequence>MLKVIICITGHYKKRVPVRLLILVVDSFDFLGVQIVLLRHSR</sequence>